<accession>A0A4Y2XDJ3</accession>
<evidence type="ECO:0000313" key="1">
    <source>
        <dbReference type="EMBL" id="GBO46447.1"/>
    </source>
</evidence>
<proteinExistence type="predicted"/>
<dbReference type="OrthoDB" id="5986643at2759"/>
<protein>
    <submittedName>
        <fullName evidence="1">Uncharacterized protein</fullName>
    </submittedName>
</protein>
<gene>
    <name evidence="1" type="ORF">AVEN_116590_1</name>
</gene>
<dbReference type="Proteomes" id="UP000499080">
    <property type="component" value="Unassembled WGS sequence"/>
</dbReference>
<reference evidence="1 2" key="1">
    <citation type="journal article" date="2019" name="Sci. Rep.">
        <title>Orb-weaving spider Araneus ventricosus genome elucidates the spidroin gene catalogue.</title>
        <authorList>
            <person name="Kono N."/>
            <person name="Nakamura H."/>
            <person name="Ohtoshi R."/>
            <person name="Moran D.A.P."/>
            <person name="Shinohara A."/>
            <person name="Yoshida Y."/>
            <person name="Fujiwara M."/>
            <person name="Mori M."/>
            <person name="Tomita M."/>
            <person name="Arakawa K."/>
        </authorList>
    </citation>
    <scope>NUCLEOTIDE SEQUENCE [LARGE SCALE GENOMIC DNA]</scope>
</reference>
<comment type="caution">
    <text evidence="1">The sequence shown here is derived from an EMBL/GenBank/DDBJ whole genome shotgun (WGS) entry which is preliminary data.</text>
</comment>
<evidence type="ECO:0000313" key="2">
    <source>
        <dbReference type="Proteomes" id="UP000499080"/>
    </source>
</evidence>
<dbReference type="AlphaFoldDB" id="A0A4Y2XDJ3"/>
<dbReference type="EMBL" id="BGPR01074123">
    <property type="protein sequence ID" value="GBO46447.1"/>
    <property type="molecule type" value="Genomic_DNA"/>
</dbReference>
<sequence length="265" mass="30001">MAMENFVHRRSPFPSPRFCEYSKLLNMGKRESVPIASSYSEGHCVIGTFCSSTISETNAQNCSYSSSSFRQNLSVDRFNNFSSLVEYTTSAAENLCQQSSYRNSKPLFQSPVEACDKKLNLQTSFPEMLMPEIFETMTCGGSVRSFYFVICPIVKSIIVLRIKLLKKNLQELCFKNSLHKSGETGFLFAAEMDNKEQLLIKQAQSTTFAKELTALQDSKSVPVSSNLKYLYPFFDSNSILRVCGRLKRANLEYDAKHQVILNLQP</sequence>
<keyword evidence="2" id="KW-1185">Reference proteome</keyword>
<organism evidence="1 2">
    <name type="scientific">Araneus ventricosus</name>
    <name type="common">Orbweaver spider</name>
    <name type="synonym">Epeira ventricosa</name>
    <dbReference type="NCBI Taxonomy" id="182803"/>
    <lineage>
        <taxon>Eukaryota</taxon>
        <taxon>Metazoa</taxon>
        <taxon>Ecdysozoa</taxon>
        <taxon>Arthropoda</taxon>
        <taxon>Chelicerata</taxon>
        <taxon>Arachnida</taxon>
        <taxon>Araneae</taxon>
        <taxon>Araneomorphae</taxon>
        <taxon>Entelegynae</taxon>
        <taxon>Araneoidea</taxon>
        <taxon>Araneidae</taxon>
        <taxon>Araneus</taxon>
    </lineage>
</organism>
<name>A0A4Y2XDJ3_ARAVE</name>